<accession>A0A6G1IAF8</accession>
<proteinExistence type="predicted"/>
<keyword evidence="2" id="KW-1185">Reference proteome</keyword>
<organism evidence="1 2">
    <name type="scientific">Trichodelitschia bisporula</name>
    <dbReference type="NCBI Taxonomy" id="703511"/>
    <lineage>
        <taxon>Eukaryota</taxon>
        <taxon>Fungi</taxon>
        <taxon>Dikarya</taxon>
        <taxon>Ascomycota</taxon>
        <taxon>Pezizomycotina</taxon>
        <taxon>Dothideomycetes</taxon>
        <taxon>Dothideomycetes incertae sedis</taxon>
        <taxon>Phaeotrichales</taxon>
        <taxon>Phaeotrichaceae</taxon>
        <taxon>Trichodelitschia</taxon>
    </lineage>
</organism>
<dbReference type="Proteomes" id="UP000799640">
    <property type="component" value="Unassembled WGS sequence"/>
</dbReference>
<dbReference type="AlphaFoldDB" id="A0A6G1IAF8"/>
<evidence type="ECO:0000313" key="2">
    <source>
        <dbReference type="Proteomes" id="UP000799640"/>
    </source>
</evidence>
<gene>
    <name evidence="1" type="ORF">EJ06DRAFT_19939</name>
</gene>
<sequence length="161" mass="18175">MAMCTSFESRRERNRMRSSFFNHINLQPSTRSHGMIHANSQISVVARRLTLPLTSYTKCFRPPPAGGMVPEVVSLFQLEFGSVYLYLLLKGQMSLLTPESHRGCRVQILVSGRQKVGLPNTCSIRILPKSSDWSWNSRLWRNAAPRFLLNCSALQNGCCGD</sequence>
<name>A0A6G1IAF8_9PEZI</name>
<reference evidence="1" key="1">
    <citation type="journal article" date="2020" name="Stud. Mycol.">
        <title>101 Dothideomycetes genomes: a test case for predicting lifestyles and emergence of pathogens.</title>
        <authorList>
            <person name="Haridas S."/>
            <person name="Albert R."/>
            <person name="Binder M."/>
            <person name="Bloem J."/>
            <person name="Labutti K."/>
            <person name="Salamov A."/>
            <person name="Andreopoulos B."/>
            <person name="Baker S."/>
            <person name="Barry K."/>
            <person name="Bills G."/>
            <person name="Bluhm B."/>
            <person name="Cannon C."/>
            <person name="Castanera R."/>
            <person name="Culley D."/>
            <person name="Daum C."/>
            <person name="Ezra D."/>
            <person name="Gonzalez J."/>
            <person name="Henrissat B."/>
            <person name="Kuo A."/>
            <person name="Liang C."/>
            <person name="Lipzen A."/>
            <person name="Lutzoni F."/>
            <person name="Magnuson J."/>
            <person name="Mondo S."/>
            <person name="Nolan M."/>
            <person name="Ohm R."/>
            <person name="Pangilinan J."/>
            <person name="Park H.-J."/>
            <person name="Ramirez L."/>
            <person name="Alfaro M."/>
            <person name="Sun H."/>
            <person name="Tritt A."/>
            <person name="Yoshinaga Y."/>
            <person name="Zwiers L.-H."/>
            <person name="Turgeon B."/>
            <person name="Goodwin S."/>
            <person name="Spatafora J."/>
            <person name="Crous P."/>
            <person name="Grigoriev I."/>
        </authorList>
    </citation>
    <scope>NUCLEOTIDE SEQUENCE</scope>
    <source>
        <strain evidence="1">CBS 262.69</strain>
    </source>
</reference>
<protein>
    <submittedName>
        <fullName evidence="1">Uncharacterized protein</fullName>
    </submittedName>
</protein>
<dbReference type="EMBL" id="ML996687">
    <property type="protein sequence ID" value="KAF2405293.1"/>
    <property type="molecule type" value="Genomic_DNA"/>
</dbReference>
<evidence type="ECO:0000313" key="1">
    <source>
        <dbReference type="EMBL" id="KAF2405293.1"/>
    </source>
</evidence>